<dbReference type="AlphaFoldDB" id="A0A1S8SZ29"/>
<feature type="domain" description="HD-GYP" evidence="1">
    <location>
        <begin position="1"/>
        <end position="188"/>
    </location>
</feature>
<dbReference type="CDD" id="cd00077">
    <property type="entry name" value="HDc"/>
    <property type="match status" value="1"/>
</dbReference>
<dbReference type="Proteomes" id="UP000190890">
    <property type="component" value="Unassembled WGS sequence"/>
</dbReference>
<dbReference type="PANTHER" id="PTHR43155">
    <property type="entry name" value="CYCLIC DI-GMP PHOSPHODIESTERASE PA4108-RELATED"/>
    <property type="match status" value="1"/>
</dbReference>
<dbReference type="Gene3D" id="1.10.3210.10">
    <property type="entry name" value="Hypothetical protein af1432"/>
    <property type="match status" value="1"/>
</dbReference>
<keyword evidence="3" id="KW-1185">Reference proteome</keyword>
<evidence type="ECO:0000313" key="2">
    <source>
        <dbReference type="EMBL" id="OOM70748.1"/>
    </source>
</evidence>
<dbReference type="PROSITE" id="PS51832">
    <property type="entry name" value="HD_GYP"/>
    <property type="match status" value="1"/>
</dbReference>
<dbReference type="PANTHER" id="PTHR43155:SF2">
    <property type="entry name" value="CYCLIC DI-GMP PHOSPHODIESTERASE PA4108"/>
    <property type="match status" value="1"/>
</dbReference>
<dbReference type="STRING" id="29367.CLPUN_51620"/>
<reference evidence="2 3" key="1">
    <citation type="submission" date="2016-05" db="EMBL/GenBank/DDBJ databases">
        <title>Microbial solvent formation.</title>
        <authorList>
            <person name="Poehlein A."/>
            <person name="Montoya Solano J.D."/>
            <person name="Flitsch S."/>
            <person name="Krabben P."/>
            <person name="Duerre P."/>
            <person name="Daniel R."/>
        </authorList>
    </citation>
    <scope>NUCLEOTIDE SEQUENCE [LARGE SCALE GENOMIC DNA]</scope>
    <source>
        <strain evidence="2 3">DSM 2619</strain>
    </source>
</reference>
<protein>
    <submittedName>
        <fullName evidence="2">Cyclic di-GMP phosphodiesterase response regulator RpfG</fullName>
        <ecNumber evidence="2">3.1.4.52</ecNumber>
    </submittedName>
</protein>
<dbReference type="GO" id="GO:0071111">
    <property type="term" value="F:cyclic-guanylate-specific phosphodiesterase activity"/>
    <property type="evidence" value="ECO:0007669"/>
    <property type="project" value="UniProtKB-EC"/>
</dbReference>
<evidence type="ECO:0000313" key="3">
    <source>
        <dbReference type="Proteomes" id="UP000190890"/>
    </source>
</evidence>
<dbReference type="NCBIfam" id="TIGR00277">
    <property type="entry name" value="HDIG"/>
    <property type="match status" value="1"/>
</dbReference>
<keyword evidence="2" id="KW-0378">Hydrolase</keyword>
<name>A0A1S8SZ29_9CLOT</name>
<dbReference type="InterPro" id="IPR003607">
    <property type="entry name" value="HD/PDEase_dom"/>
</dbReference>
<dbReference type="InterPro" id="IPR037522">
    <property type="entry name" value="HD_GYP_dom"/>
</dbReference>
<proteinExistence type="predicted"/>
<evidence type="ECO:0000259" key="1">
    <source>
        <dbReference type="PROSITE" id="PS51832"/>
    </source>
</evidence>
<dbReference type="EC" id="3.1.4.52" evidence="2"/>
<dbReference type="Pfam" id="PF13487">
    <property type="entry name" value="HD_5"/>
    <property type="match status" value="1"/>
</dbReference>
<dbReference type="InterPro" id="IPR006675">
    <property type="entry name" value="HDIG_dom"/>
</dbReference>
<organism evidence="2 3">
    <name type="scientific">Clostridium puniceum</name>
    <dbReference type="NCBI Taxonomy" id="29367"/>
    <lineage>
        <taxon>Bacteria</taxon>
        <taxon>Bacillati</taxon>
        <taxon>Bacillota</taxon>
        <taxon>Clostridia</taxon>
        <taxon>Eubacteriales</taxon>
        <taxon>Clostridiaceae</taxon>
        <taxon>Clostridium</taxon>
    </lineage>
</organism>
<gene>
    <name evidence="2" type="primary">rpfG_14</name>
    <name evidence="2" type="ORF">CLPUN_51620</name>
</gene>
<comment type="caution">
    <text evidence="2">The sequence shown here is derived from an EMBL/GenBank/DDBJ whole genome shotgun (WGS) entry which is preliminary data.</text>
</comment>
<dbReference type="RefSeq" id="WP_077850045.1">
    <property type="nucleotide sequence ID" value="NZ_LZZM01000236.1"/>
</dbReference>
<dbReference type="SUPFAM" id="SSF109604">
    <property type="entry name" value="HD-domain/PDEase-like"/>
    <property type="match status" value="1"/>
</dbReference>
<sequence length="188" mass="21286">MKAYTDIVDCMLIVLGSKDTYTLNHSIRVGKMAYKLGEFLGMSTNELEALNMAGKLHDIGKIGIPDSILNKTEKLDRNEWNIMKKHSQIGYGILSKSKYLKCISYVVLNSHERWDGKGYPNGLSGQEIPFASRVISICDSVDAMKSNRSYRKLISDLECRKELIKNKGIMYDGIIVECIVKNWNKIVT</sequence>
<accession>A0A1S8SZ29</accession>
<dbReference type="EMBL" id="LZZM01000236">
    <property type="protein sequence ID" value="OOM70748.1"/>
    <property type="molecule type" value="Genomic_DNA"/>
</dbReference>
<dbReference type="SMART" id="SM00471">
    <property type="entry name" value="HDc"/>
    <property type="match status" value="1"/>
</dbReference>
<dbReference type="OrthoDB" id="9804747at2"/>